<evidence type="ECO:0000313" key="1">
    <source>
        <dbReference type="EMBL" id="QEL15730.1"/>
    </source>
</evidence>
<name>A0A5C1AAH6_9BACT</name>
<protein>
    <submittedName>
        <fullName evidence="1">Uncharacterized protein</fullName>
    </submittedName>
</protein>
<proteinExistence type="predicted"/>
<dbReference type="EMBL" id="CP042425">
    <property type="protein sequence ID" value="QEL15730.1"/>
    <property type="molecule type" value="Genomic_DNA"/>
</dbReference>
<gene>
    <name evidence="1" type="ORF">PX52LOC_02665</name>
</gene>
<evidence type="ECO:0000313" key="2">
    <source>
        <dbReference type="Proteomes" id="UP000324974"/>
    </source>
</evidence>
<reference evidence="2" key="1">
    <citation type="submission" date="2019-08" db="EMBL/GenBank/DDBJ databases">
        <title>Limnoglobus roseus gen. nov., sp. nov., a novel freshwater planctomycete with a giant genome from the family Gemmataceae.</title>
        <authorList>
            <person name="Kulichevskaya I.S."/>
            <person name="Naumoff D.G."/>
            <person name="Miroshnikov K."/>
            <person name="Ivanova A."/>
            <person name="Philippov D.A."/>
            <person name="Hakobyan A."/>
            <person name="Rijpstra I.C."/>
            <person name="Sinninghe Damste J.S."/>
            <person name="Liesack W."/>
            <person name="Dedysh S.N."/>
        </authorList>
    </citation>
    <scope>NUCLEOTIDE SEQUENCE [LARGE SCALE GENOMIC DNA]</scope>
    <source>
        <strain evidence="2">PX52</strain>
    </source>
</reference>
<dbReference type="Proteomes" id="UP000324974">
    <property type="component" value="Chromosome"/>
</dbReference>
<keyword evidence="2" id="KW-1185">Reference proteome</keyword>
<dbReference type="AlphaFoldDB" id="A0A5C1AAH6"/>
<organism evidence="1 2">
    <name type="scientific">Limnoglobus roseus</name>
    <dbReference type="NCBI Taxonomy" id="2598579"/>
    <lineage>
        <taxon>Bacteria</taxon>
        <taxon>Pseudomonadati</taxon>
        <taxon>Planctomycetota</taxon>
        <taxon>Planctomycetia</taxon>
        <taxon>Gemmatales</taxon>
        <taxon>Gemmataceae</taxon>
        <taxon>Limnoglobus</taxon>
    </lineage>
</organism>
<dbReference type="KEGG" id="lrs:PX52LOC_02665"/>
<sequence length="91" mass="10342">MPRATVLVIVDRPGEWEVAEGWVERWRDRMAVCPEEPGGCLCCVAWWDVDAPQEALNELPTSLLSRSEWVINGSKSASLPNGHLQNREHFR</sequence>
<accession>A0A5C1AAH6</accession>